<gene>
    <name evidence="1" type="ORF">BD31_I1550</name>
</gene>
<evidence type="ECO:0000313" key="2">
    <source>
        <dbReference type="Proteomes" id="UP000003423"/>
    </source>
</evidence>
<keyword evidence="2" id="KW-1185">Reference proteome</keyword>
<evidence type="ECO:0000313" key="1">
    <source>
        <dbReference type="EMBL" id="EIJ66865.1"/>
    </source>
</evidence>
<proteinExistence type="predicted"/>
<sequence>MTKEKQFCTHCPFHDVELIHTELEDGTSKDYCPKCQELFGEKI</sequence>
<reference evidence="1 2" key="1">
    <citation type="journal article" date="2012" name="J. Bacteriol.">
        <title>Genome sequence of "Candidatus Nitrosopumilus salaria" BD31, an ammonia-oxidizing archaeon from the San Francisco Bay estuary.</title>
        <authorList>
            <person name="Mosier A.C."/>
            <person name="Allen E.E."/>
            <person name="Kim M."/>
            <person name="Ferriera S."/>
            <person name="Francis C.A."/>
        </authorList>
    </citation>
    <scope>NUCLEOTIDE SEQUENCE [LARGE SCALE GENOMIC DNA]</scope>
    <source>
        <strain evidence="1 2">BD31</strain>
    </source>
</reference>
<dbReference type="PATRIC" id="fig|859350.6.peg.149"/>
<protein>
    <submittedName>
        <fullName evidence="1">Uncharacterized protein</fullName>
    </submittedName>
</protein>
<organism evidence="1 2">
    <name type="scientific">Candidatus Nitrosopumilus salarius BD31</name>
    <dbReference type="NCBI Taxonomy" id="859350"/>
    <lineage>
        <taxon>Archaea</taxon>
        <taxon>Nitrososphaerota</taxon>
        <taxon>Nitrososphaeria</taxon>
        <taxon>Nitrosopumilales</taxon>
        <taxon>Nitrosopumilaceae</taxon>
        <taxon>Nitrosopumilus</taxon>
    </lineage>
</organism>
<name>I3D572_9ARCH</name>
<dbReference type="Proteomes" id="UP000003423">
    <property type="component" value="Unassembled WGS sequence"/>
</dbReference>
<comment type="caution">
    <text evidence="1">The sequence shown here is derived from an EMBL/GenBank/DDBJ whole genome shotgun (WGS) entry which is preliminary data.</text>
</comment>
<dbReference type="AlphaFoldDB" id="I3D572"/>
<accession>I3D572</accession>
<dbReference type="EMBL" id="AEXL02000021">
    <property type="protein sequence ID" value="EIJ66865.1"/>
    <property type="molecule type" value="Genomic_DNA"/>
</dbReference>